<sequence>MSALLKIRGLDTEQLTHRAVAPSSMSLIGVIRHLTEVEGYWLRVVLLDEQHVPDYYCTAVSRDGDFGDIDPATAATDLAAFQAEIVTTRAHAAAWTDPAYPSAGCARASRSTCVESSTTSSRSTPATSAMDLLREARSTAVLATDRNRPPPCCTGLHSAIRSNIGFRRTRSAADEDARHLKSST</sequence>
<accession>A0ABU2JGZ8</accession>
<dbReference type="Proteomes" id="UP001183176">
    <property type="component" value="Unassembled WGS sequence"/>
</dbReference>
<dbReference type="InterPro" id="IPR007061">
    <property type="entry name" value="MST-like"/>
</dbReference>
<comment type="caution">
    <text evidence="1">The sequence shown here is derived from an EMBL/GenBank/DDBJ whole genome shotgun (WGS) entry which is preliminary data.</text>
</comment>
<dbReference type="InterPro" id="IPR034660">
    <property type="entry name" value="DinB/YfiT-like"/>
</dbReference>
<organism evidence="1 2">
    <name type="scientific">Jatrophihabitans lederbergiae</name>
    <dbReference type="NCBI Taxonomy" id="3075547"/>
    <lineage>
        <taxon>Bacteria</taxon>
        <taxon>Bacillati</taxon>
        <taxon>Actinomycetota</taxon>
        <taxon>Actinomycetes</taxon>
        <taxon>Jatrophihabitantales</taxon>
        <taxon>Jatrophihabitantaceae</taxon>
        <taxon>Jatrophihabitans</taxon>
    </lineage>
</organism>
<gene>
    <name evidence="1" type="ORF">RM423_23145</name>
</gene>
<name>A0ABU2JGZ8_9ACTN</name>
<keyword evidence="2" id="KW-1185">Reference proteome</keyword>
<dbReference type="Pfam" id="PF04978">
    <property type="entry name" value="MST"/>
    <property type="match status" value="1"/>
</dbReference>
<reference evidence="2" key="1">
    <citation type="submission" date="2023-07" db="EMBL/GenBank/DDBJ databases">
        <title>30 novel species of actinomycetes from the DSMZ collection.</title>
        <authorList>
            <person name="Nouioui I."/>
        </authorList>
    </citation>
    <scope>NUCLEOTIDE SEQUENCE [LARGE SCALE GENOMIC DNA]</scope>
    <source>
        <strain evidence="2">DSM 44399</strain>
    </source>
</reference>
<dbReference type="SUPFAM" id="SSF109854">
    <property type="entry name" value="DinB/YfiT-like putative metalloenzymes"/>
    <property type="match status" value="1"/>
</dbReference>
<protein>
    <submittedName>
        <fullName evidence="1">DUF664 domain-containing protein</fullName>
    </submittedName>
</protein>
<evidence type="ECO:0000313" key="1">
    <source>
        <dbReference type="EMBL" id="MDT0264266.1"/>
    </source>
</evidence>
<dbReference type="RefSeq" id="WP_311425408.1">
    <property type="nucleotide sequence ID" value="NZ_JAVREH010000082.1"/>
</dbReference>
<proteinExistence type="predicted"/>
<dbReference type="EMBL" id="JAVREH010000082">
    <property type="protein sequence ID" value="MDT0264266.1"/>
    <property type="molecule type" value="Genomic_DNA"/>
</dbReference>
<dbReference type="Gene3D" id="1.20.120.450">
    <property type="entry name" value="dinb family like domain"/>
    <property type="match status" value="1"/>
</dbReference>
<evidence type="ECO:0000313" key="2">
    <source>
        <dbReference type="Proteomes" id="UP001183176"/>
    </source>
</evidence>